<evidence type="ECO:0000313" key="3">
    <source>
        <dbReference type="Proteomes" id="UP000288805"/>
    </source>
</evidence>
<protein>
    <submittedName>
        <fullName evidence="2">Uncharacterized protein</fullName>
    </submittedName>
</protein>
<sequence>MCSITRQWGDNHTHVIDDDDDDDDDEDVYIYLVDMHLDEWDACRVVVYTVIEWDQQQYETFVENKCKPGKSSRSSDA</sequence>
<gene>
    <name evidence="2" type="ORF">CK203_059203</name>
</gene>
<accession>A0A438GI24</accession>
<dbReference type="EMBL" id="QGNW01000429">
    <property type="protein sequence ID" value="RVW71824.1"/>
    <property type="molecule type" value="Genomic_DNA"/>
</dbReference>
<evidence type="ECO:0000256" key="1">
    <source>
        <dbReference type="SAM" id="MobiDB-lite"/>
    </source>
</evidence>
<evidence type="ECO:0000313" key="2">
    <source>
        <dbReference type="EMBL" id="RVW71824.1"/>
    </source>
</evidence>
<feature type="region of interest" description="Disordered" evidence="1">
    <location>
        <begin position="1"/>
        <end position="23"/>
    </location>
</feature>
<dbReference type="AlphaFoldDB" id="A0A438GI24"/>
<reference evidence="2 3" key="1">
    <citation type="journal article" date="2018" name="PLoS Genet.">
        <title>Population sequencing reveals clonal diversity and ancestral inbreeding in the grapevine cultivar Chardonnay.</title>
        <authorList>
            <person name="Roach M.J."/>
            <person name="Johnson D.L."/>
            <person name="Bohlmann J."/>
            <person name="van Vuuren H.J."/>
            <person name="Jones S.J."/>
            <person name="Pretorius I.S."/>
            <person name="Schmidt S.A."/>
            <person name="Borneman A.R."/>
        </authorList>
    </citation>
    <scope>NUCLEOTIDE SEQUENCE [LARGE SCALE GENOMIC DNA]</scope>
    <source>
        <strain evidence="3">cv. Chardonnay</strain>
        <tissue evidence="2">Leaf</tissue>
    </source>
</reference>
<organism evidence="2 3">
    <name type="scientific">Vitis vinifera</name>
    <name type="common">Grape</name>
    <dbReference type="NCBI Taxonomy" id="29760"/>
    <lineage>
        <taxon>Eukaryota</taxon>
        <taxon>Viridiplantae</taxon>
        <taxon>Streptophyta</taxon>
        <taxon>Embryophyta</taxon>
        <taxon>Tracheophyta</taxon>
        <taxon>Spermatophyta</taxon>
        <taxon>Magnoliopsida</taxon>
        <taxon>eudicotyledons</taxon>
        <taxon>Gunneridae</taxon>
        <taxon>Pentapetalae</taxon>
        <taxon>rosids</taxon>
        <taxon>Vitales</taxon>
        <taxon>Vitaceae</taxon>
        <taxon>Viteae</taxon>
        <taxon>Vitis</taxon>
    </lineage>
</organism>
<name>A0A438GI24_VITVI</name>
<proteinExistence type="predicted"/>
<dbReference type="Proteomes" id="UP000288805">
    <property type="component" value="Unassembled WGS sequence"/>
</dbReference>
<comment type="caution">
    <text evidence="2">The sequence shown here is derived from an EMBL/GenBank/DDBJ whole genome shotgun (WGS) entry which is preliminary data.</text>
</comment>